<evidence type="ECO:0000313" key="3">
    <source>
        <dbReference type="EMBL" id="CAF3766701.1"/>
    </source>
</evidence>
<reference evidence="2" key="1">
    <citation type="submission" date="2021-02" db="EMBL/GenBank/DDBJ databases">
        <authorList>
            <person name="Nowell W R."/>
        </authorList>
    </citation>
    <scope>NUCLEOTIDE SEQUENCE</scope>
</reference>
<dbReference type="PANTHER" id="PTHR11733">
    <property type="entry name" value="ZINC METALLOPROTEASE FAMILY M13 NEPRILYSIN-RELATED"/>
    <property type="match status" value="1"/>
</dbReference>
<dbReference type="AlphaFoldDB" id="A0A814GE20"/>
<dbReference type="PROSITE" id="PS51885">
    <property type="entry name" value="NEPRILYSIN"/>
    <property type="match status" value="1"/>
</dbReference>
<evidence type="ECO:0000313" key="4">
    <source>
        <dbReference type="Proteomes" id="UP000663829"/>
    </source>
</evidence>
<dbReference type="Gene3D" id="3.40.390.10">
    <property type="entry name" value="Collagenase (Catalytic Domain)"/>
    <property type="match status" value="1"/>
</dbReference>
<dbReference type="GO" id="GO:0004222">
    <property type="term" value="F:metalloendopeptidase activity"/>
    <property type="evidence" value="ECO:0007669"/>
    <property type="project" value="InterPro"/>
</dbReference>
<dbReference type="Gene3D" id="1.10.1380.10">
    <property type="entry name" value="Neutral endopeptidase , domain2"/>
    <property type="match status" value="1"/>
</dbReference>
<proteinExistence type="predicted"/>
<comment type="caution">
    <text evidence="2">The sequence shown here is derived from an EMBL/GenBank/DDBJ whole genome shotgun (WGS) entry which is preliminary data.</text>
</comment>
<dbReference type="Proteomes" id="UP000663829">
    <property type="component" value="Unassembled WGS sequence"/>
</dbReference>
<evidence type="ECO:0000313" key="2">
    <source>
        <dbReference type="EMBL" id="CAF0995015.1"/>
    </source>
</evidence>
<dbReference type="Proteomes" id="UP000681722">
    <property type="component" value="Unassembled WGS sequence"/>
</dbReference>
<dbReference type="PANTHER" id="PTHR11733:SF133">
    <property type="entry name" value="PHOSPHATE-REGULATING NEUTRAL ENDOPEPTIDASE PHEX"/>
    <property type="match status" value="1"/>
</dbReference>
<dbReference type="InterPro" id="IPR042089">
    <property type="entry name" value="Peptidase_M13_dom_2"/>
</dbReference>
<dbReference type="SUPFAM" id="SSF55486">
    <property type="entry name" value="Metalloproteases ('zincins'), catalytic domain"/>
    <property type="match status" value="1"/>
</dbReference>
<accession>A0A814GE20</accession>
<dbReference type="GO" id="GO:0005886">
    <property type="term" value="C:plasma membrane"/>
    <property type="evidence" value="ECO:0007669"/>
    <property type="project" value="TreeGrafter"/>
</dbReference>
<dbReference type="Pfam" id="PF05649">
    <property type="entry name" value="Peptidase_M13_N"/>
    <property type="match status" value="1"/>
</dbReference>
<keyword evidence="4" id="KW-1185">Reference proteome</keyword>
<gene>
    <name evidence="2" type="ORF">GPM918_LOCUS13453</name>
    <name evidence="3" type="ORF">SRO942_LOCUS13453</name>
</gene>
<feature type="domain" description="Peptidase M13 N-terminal" evidence="1">
    <location>
        <begin position="4"/>
        <end position="104"/>
    </location>
</feature>
<organism evidence="2 4">
    <name type="scientific">Didymodactylos carnosus</name>
    <dbReference type="NCBI Taxonomy" id="1234261"/>
    <lineage>
        <taxon>Eukaryota</taxon>
        <taxon>Metazoa</taxon>
        <taxon>Spiralia</taxon>
        <taxon>Gnathifera</taxon>
        <taxon>Rotifera</taxon>
        <taxon>Eurotatoria</taxon>
        <taxon>Bdelloidea</taxon>
        <taxon>Philodinida</taxon>
        <taxon>Philodinidae</taxon>
        <taxon>Didymodactylos</taxon>
    </lineage>
</organism>
<dbReference type="InterPro" id="IPR008753">
    <property type="entry name" value="Peptidase_M13_N"/>
</dbReference>
<dbReference type="InterPro" id="IPR000718">
    <property type="entry name" value="Peptidase_M13"/>
</dbReference>
<protein>
    <recommendedName>
        <fullName evidence="1">Peptidase M13 N-terminal domain-containing protein</fullName>
    </recommendedName>
</protein>
<dbReference type="GO" id="GO:0016485">
    <property type="term" value="P:protein processing"/>
    <property type="evidence" value="ECO:0007669"/>
    <property type="project" value="TreeGrafter"/>
</dbReference>
<evidence type="ECO:0000259" key="1">
    <source>
        <dbReference type="Pfam" id="PF05649"/>
    </source>
</evidence>
<dbReference type="EMBL" id="CAJOBC010003093">
    <property type="protein sequence ID" value="CAF3766701.1"/>
    <property type="molecule type" value="Genomic_DNA"/>
</dbReference>
<sequence length="178" mass="20342">MNQAGSMPRRIRSTREQFDRVFQGTSAEPSRSTTCAEYVNDNMGFAVSKLYIKQYFDENARNQSVEMIGNIRSAMKKMLQDAPWMDDDSRSAAADAIYENIGYPTYLASDNNTILENMYAEYNFGMSYLHNVLIMQQVKAREDFRTLREPVDHRAWGSLAPTVVNAFYEPSTNAICNV</sequence>
<dbReference type="OrthoDB" id="6475849at2759"/>
<dbReference type="EMBL" id="CAJNOQ010003093">
    <property type="protein sequence ID" value="CAF0995015.1"/>
    <property type="molecule type" value="Genomic_DNA"/>
</dbReference>
<dbReference type="InterPro" id="IPR024079">
    <property type="entry name" value="MetalloPept_cat_dom_sf"/>
</dbReference>
<name>A0A814GE20_9BILA</name>